<dbReference type="PRINTS" id="PR00080">
    <property type="entry name" value="SDRFAMILY"/>
</dbReference>
<keyword evidence="5" id="KW-1185">Reference proteome</keyword>
<dbReference type="SUPFAM" id="SSF51735">
    <property type="entry name" value="NAD(P)-binding Rossmann-fold domains"/>
    <property type="match status" value="1"/>
</dbReference>
<evidence type="ECO:0000313" key="5">
    <source>
        <dbReference type="Proteomes" id="UP000681425"/>
    </source>
</evidence>
<dbReference type="FunFam" id="3.40.50.720:FF:000084">
    <property type="entry name" value="Short-chain dehydrogenase reductase"/>
    <property type="match status" value="1"/>
</dbReference>
<dbReference type="EMBL" id="CP073910">
    <property type="protein sequence ID" value="QUT06743.1"/>
    <property type="molecule type" value="Genomic_DNA"/>
</dbReference>
<comment type="catalytic activity">
    <reaction evidence="3">
        <text>2,5-dichlorocyclohexa-2,5-dien-1,4-diol + NAD(+) = 2,5-dichlorohydroquinone + NADH + H(+)</text>
        <dbReference type="Rhea" id="RHEA:15741"/>
        <dbReference type="ChEBI" id="CHEBI:15378"/>
        <dbReference type="ChEBI" id="CHEBI:27545"/>
        <dbReference type="ChEBI" id="CHEBI:28975"/>
        <dbReference type="ChEBI" id="CHEBI:57540"/>
        <dbReference type="ChEBI" id="CHEBI:57945"/>
    </reaction>
</comment>
<sequence>MTGGFDRLSLTGKVAVITGGGNGIGAESAVLMAARGADVIVADINLPAAQAVEKRIRDNGGSALALSVDVGKSGELQALMDKAADHFGGLHILFNNAFFQVLGSVEQLAEEDWDRTQNVTLKSVYLGSKYAIPHIRASGGGAIVNTASMHAITGFRGFAAYQAAKGGVCALTRQMAMDYGRENIRVNAVLPGPTITAAFAQVPQSYVDICARRMPILRVGQPDETAEAVAFLASDAASLITGISMPVDGGATIVGEPDWLDDRPDVLP</sequence>
<dbReference type="InterPro" id="IPR036291">
    <property type="entry name" value="NAD(P)-bd_dom_sf"/>
</dbReference>
<dbReference type="PANTHER" id="PTHR24321:SF14">
    <property type="entry name" value="SHORT-CHAIN TYPE DEHYDROGENASE_REDUCTASE BLR2146-RELATED"/>
    <property type="match status" value="1"/>
</dbReference>
<dbReference type="PANTHER" id="PTHR24321">
    <property type="entry name" value="DEHYDROGENASES, SHORT CHAIN"/>
    <property type="match status" value="1"/>
</dbReference>
<dbReference type="InterPro" id="IPR002347">
    <property type="entry name" value="SDR_fam"/>
</dbReference>
<evidence type="ECO:0000256" key="1">
    <source>
        <dbReference type="ARBA" id="ARBA00006484"/>
    </source>
</evidence>
<dbReference type="RefSeq" id="WP_212610046.1">
    <property type="nucleotide sequence ID" value="NZ_CP073910.1"/>
</dbReference>
<dbReference type="CDD" id="cd05233">
    <property type="entry name" value="SDR_c"/>
    <property type="match status" value="1"/>
</dbReference>
<organism evidence="4 5">
    <name type="scientific">Sphingobium phenoxybenzoativorans</name>
    <dbReference type="NCBI Taxonomy" id="1592790"/>
    <lineage>
        <taxon>Bacteria</taxon>
        <taxon>Pseudomonadati</taxon>
        <taxon>Pseudomonadota</taxon>
        <taxon>Alphaproteobacteria</taxon>
        <taxon>Sphingomonadales</taxon>
        <taxon>Sphingomonadaceae</taxon>
        <taxon>Sphingobium</taxon>
    </lineage>
</organism>
<dbReference type="Gene3D" id="3.40.50.720">
    <property type="entry name" value="NAD(P)-binding Rossmann-like Domain"/>
    <property type="match status" value="1"/>
</dbReference>
<keyword evidence="2" id="KW-0560">Oxidoreductase</keyword>
<protein>
    <submittedName>
        <fullName evidence="4">SDR family oxidoreductase</fullName>
    </submittedName>
</protein>
<dbReference type="Pfam" id="PF13561">
    <property type="entry name" value="adh_short_C2"/>
    <property type="match status" value="1"/>
</dbReference>
<name>A0A975K8H4_9SPHN</name>
<evidence type="ECO:0000256" key="3">
    <source>
        <dbReference type="ARBA" id="ARBA00051383"/>
    </source>
</evidence>
<dbReference type="KEGG" id="spph:KFK14_04685"/>
<reference evidence="4" key="1">
    <citation type="submission" date="2021-04" db="EMBL/GenBank/DDBJ databases">
        <title>Isolation of p-tert-butylphenol degrading bacteria Sphingobium phenoxybenzoativorans Tas13 from active sludge.</title>
        <authorList>
            <person name="Li Y."/>
        </authorList>
    </citation>
    <scope>NUCLEOTIDE SEQUENCE</scope>
    <source>
        <strain evidence="4">Tas13</strain>
    </source>
</reference>
<accession>A0A975K8H4</accession>
<evidence type="ECO:0000313" key="4">
    <source>
        <dbReference type="EMBL" id="QUT06743.1"/>
    </source>
</evidence>
<dbReference type="AlphaFoldDB" id="A0A975K8H4"/>
<proteinExistence type="inferred from homology"/>
<dbReference type="Proteomes" id="UP000681425">
    <property type="component" value="Chromosome"/>
</dbReference>
<gene>
    <name evidence="4" type="ORF">KFK14_04685</name>
</gene>
<comment type="similarity">
    <text evidence="1">Belongs to the short-chain dehydrogenases/reductases (SDR) family.</text>
</comment>
<dbReference type="PRINTS" id="PR00081">
    <property type="entry name" value="GDHRDH"/>
</dbReference>
<dbReference type="GO" id="GO:0016491">
    <property type="term" value="F:oxidoreductase activity"/>
    <property type="evidence" value="ECO:0007669"/>
    <property type="project" value="UniProtKB-KW"/>
</dbReference>
<evidence type="ECO:0000256" key="2">
    <source>
        <dbReference type="ARBA" id="ARBA00023002"/>
    </source>
</evidence>